<sequence>MGQAIVNFTLAEAAGVPLPATPTLPAQVDTPGAATGSKDSRYFTTFYTATEQPYTMTARSTACKAFRADTLGPDTAPVVQHQAAAPSLRTQPSQRCSNIHAP</sequence>
<reference evidence="2 3" key="1">
    <citation type="journal article" date="2024" name="Nat. Commun.">
        <title>Phylogenomics reveals the evolutionary origins of lichenization in chlorophyte algae.</title>
        <authorList>
            <person name="Puginier C."/>
            <person name="Libourel C."/>
            <person name="Otte J."/>
            <person name="Skaloud P."/>
            <person name="Haon M."/>
            <person name="Grisel S."/>
            <person name="Petersen M."/>
            <person name="Berrin J.G."/>
            <person name="Delaux P.M."/>
            <person name="Dal Grande F."/>
            <person name="Keller J."/>
        </authorList>
    </citation>
    <scope>NUCLEOTIDE SEQUENCE [LARGE SCALE GENOMIC DNA]</scope>
    <source>
        <strain evidence="2 3">SAG 2043</strain>
    </source>
</reference>
<evidence type="ECO:0000313" key="2">
    <source>
        <dbReference type="EMBL" id="KAK9815825.1"/>
    </source>
</evidence>
<protein>
    <submittedName>
        <fullName evidence="2">Uncharacterized protein</fullName>
    </submittedName>
</protein>
<accession>A0AAW1Q4Q9</accession>
<organism evidence="2 3">
    <name type="scientific">[Myrmecia] bisecta</name>
    <dbReference type="NCBI Taxonomy" id="41462"/>
    <lineage>
        <taxon>Eukaryota</taxon>
        <taxon>Viridiplantae</taxon>
        <taxon>Chlorophyta</taxon>
        <taxon>core chlorophytes</taxon>
        <taxon>Trebouxiophyceae</taxon>
        <taxon>Trebouxiales</taxon>
        <taxon>Trebouxiaceae</taxon>
        <taxon>Myrmecia</taxon>
    </lineage>
</organism>
<dbReference type="EMBL" id="JALJOR010000006">
    <property type="protein sequence ID" value="KAK9815825.1"/>
    <property type="molecule type" value="Genomic_DNA"/>
</dbReference>
<proteinExistence type="predicted"/>
<feature type="region of interest" description="Disordered" evidence="1">
    <location>
        <begin position="81"/>
        <end position="102"/>
    </location>
</feature>
<comment type="caution">
    <text evidence="2">The sequence shown here is derived from an EMBL/GenBank/DDBJ whole genome shotgun (WGS) entry which is preliminary data.</text>
</comment>
<gene>
    <name evidence="2" type="ORF">WJX72_010238</name>
</gene>
<evidence type="ECO:0000313" key="3">
    <source>
        <dbReference type="Proteomes" id="UP001489004"/>
    </source>
</evidence>
<feature type="region of interest" description="Disordered" evidence="1">
    <location>
        <begin position="18"/>
        <end position="38"/>
    </location>
</feature>
<feature type="compositionally biased region" description="Polar residues" evidence="1">
    <location>
        <begin position="88"/>
        <end position="102"/>
    </location>
</feature>
<dbReference type="AlphaFoldDB" id="A0AAW1Q4Q9"/>
<name>A0AAW1Q4Q9_9CHLO</name>
<evidence type="ECO:0000256" key="1">
    <source>
        <dbReference type="SAM" id="MobiDB-lite"/>
    </source>
</evidence>
<dbReference type="Proteomes" id="UP001489004">
    <property type="component" value="Unassembled WGS sequence"/>
</dbReference>
<keyword evidence="3" id="KW-1185">Reference proteome</keyword>